<dbReference type="Pfam" id="PF00621">
    <property type="entry name" value="RhoGEF"/>
    <property type="match status" value="1"/>
</dbReference>
<dbReference type="SUPFAM" id="SSF48065">
    <property type="entry name" value="DBL homology domain (DH-domain)"/>
    <property type="match status" value="1"/>
</dbReference>
<gene>
    <name evidence="4" type="primary">ROM2_9</name>
    <name evidence="4" type="ORF">CU098_007882</name>
</gene>
<dbReference type="Pfam" id="PF18265">
    <property type="entry name" value="Nas2_N"/>
    <property type="match status" value="1"/>
</dbReference>
<dbReference type="Gene3D" id="2.30.42.10">
    <property type="match status" value="1"/>
</dbReference>
<accession>A0A367KTU2</accession>
<dbReference type="Pfam" id="PF04495">
    <property type="entry name" value="GRASP55_65"/>
    <property type="match status" value="1"/>
</dbReference>
<dbReference type="InterPro" id="IPR052233">
    <property type="entry name" value="Rho-type_GEFs"/>
</dbReference>
<reference evidence="4 5" key="1">
    <citation type="journal article" date="2018" name="G3 (Bethesda)">
        <title>Phylogenetic and Phylogenomic Definition of Rhizopus Species.</title>
        <authorList>
            <person name="Gryganskyi A.P."/>
            <person name="Golan J."/>
            <person name="Dolatabadi S."/>
            <person name="Mondo S."/>
            <person name="Robb S."/>
            <person name="Idnurm A."/>
            <person name="Muszewska A."/>
            <person name="Steczkiewicz K."/>
            <person name="Masonjones S."/>
            <person name="Liao H.L."/>
            <person name="Gajdeczka M.T."/>
            <person name="Anike F."/>
            <person name="Vuek A."/>
            <person name="Anishchenko I.M."/>
            <person name="Voigt K."/>
            <person name="de Hoog G.S."/>
            <person name="Smith M.E."/>
            <person name="Heitman J."/>
            <person name="Vilgalys R."/>
            <person name="Stajich J.E."/>
        </authorList>
    </citation>
    <scope>NUCLEOTIDE SEQUENCE [LARGE SCALE GENOMIC DNA]</scope>
    <source>
        <strain evidence="4 5">LSU 92-RS-03</strain>
    </source>
</reference>
<dbReference type="InterPro" id="IPR000219">
    <property type="entry name" value="DH_dom"/>
</dbReference>
<dbReference type="Gene3D" id="6.10.140.1710">
    <property type="match status" value="1"/>
</dbReference>
<dbReference type="InterPro" id="IPR024958">
    <property type="entry name" value="GRASP_PDZ"/>
</dbReference>
<organism evidence="4 5">
    <name type="scientific">Rhizopus stolonifer</name>
    <name type="common">Rhizopus nigricans</name>
    <dbReference type="NCBI Taxonomy" id="4846"/>
    <lineage>
        <taxon>Eukaryota</taxon>
        <taxon>Fungi</taxon>
        <taxon>Fungi incertae sedis</taxon>
        <taxon>Mucoromycota</taxon>
        <taxon>Mucoromycotina</taxon>
        <taxon>Mucoromycetes</taxon>
        <taxon>Mucorales</taxon>
        <taxon>Mucorineae</taxon>
        <taxon>Rhizopodaceae</taxon>
        <taxon>Rhizopus</taxon>
    </lineage>
</organism>
<evidence type="ECO:0000256" key="1">
    <source>
        <dbReference type="ARBA" id="ARBA00023186"/>
    </source>
</evidence>
<dbReference type="SUPFAM" id="SSF50156">
    <property type="entry name" value="PDZ domain-like"/>
    <property type="match status" value="1"/>
</dbReference>
<sequence length="863" mass="98986">MGLTPPVYFEQLVKDAQDLMKKRQDILLELERHEQILNTASVGMKDPLIDASGFPRADIDVATIRTTRNQIHRLRNDAHQVTSEIEQLLVHIHQLKLKSAEPEDTDMTPPQAMTPEAMTPEGMTPEGMIPEGMTPFAIVNAVAPDSPAYLAGLRRQQKILQFGPIQSTNHDGLQALNMYVSQHENQPIKVYVLDQCHNRLELILTPRNGWGGRGTLGCHLLSFRKELKRQAAIAELISTEQNYIQDLLILHNVYALPLLESSEIIAESDRRQNFYQSIFSNYLEIIQLHHRFFHAIKTKKRQSGPLIGRIGTTLMDHANRLMDPYMAYTSNHNQSLYVFNLELESNPHFASFLEAQNSQRFTRRLGLRHYLTAPTLWIGRFKLMVEAILKHTEDDGDQLALQVSLTLMHDTLCRMNNEMKQDCQIPHIYQGFQKLSIPPNSQLLLKEEVRLARPDHPLHPSVCHLFLFTHALVLSRWIQNKYITVEGSPIPIQMVHLHTDLHSFRDKERLQERIKTRLSRIKTQYFSASVPVSPTTHVSVVRRESAPVLKAKDHSIGLSIKKRCLCLTHLARPHHTFRLEFGSRSQRNYWETRIRQAALESMRHEPLKTTMFNIPVDGIQCACVFNYLDQSFIALGCQTGLWIQEKDQGRWVVRDQEISQISIINDKFFILSCSVLKSYPLQDMMYPGLLEGHLIKSKVFCFQTGILRSQPVVVYVTKKGAQKDLTLTSVTLTPSSGHWLKKYKKEQKVGWKQIRQLQIVDDTLFFSYNQGIGRADGSIVVNETHQGFIVSGNQGFLYHGQQVHQINLFHPTATKKILFDSNIQQLAIKHPYLVAFSPFLVEIRHVETVNICTLSSLKTHTHT</sequence>
<dbReference type="PROSITE" id="PS50010">
    <property type="entry name" value="DH_2"/>
    <property type="match status" value="1"/>
</dbReference>
<feature type="domain" description="DH" evidence="3">
    <location>
        <begin position="228"/>
        <end position="418"/>
    </location>
</feature>
<dbReference type="InterPro" id="IPR036034">
    <property type="entry name" value="PDZ_sf"/>
</dbReference>
<dbReference type="OrthoDB" id="2272012at2759"/>
<dbReference type="AlphaFoldDB" id="A0A367KTU2"/>
<dbReference type="EMBL" id="PJQM01000342">
    <property type="protein sequence ID" value="RCI05621.1"/>
    <property type="molecule type" value="Genomic_DNA"/>
</dbReference>
<keyword evidence="1" id="KW-0143">Chaperone</keyword>
<dbReference type="Gene3D" id="1.20.900.10">
    <property type="entry name" value="Dbl homology (DH) domain"/>
    <property type="match status" value="1"/>
</dbReference>
<evidence type="ECO:0000313" key="4">
    <source>
        <dbReference type="EMBL" id="RCI05621.1"/>
    </source>
</evidence>
<dbReference type="InterPro" id="IPR035899">
    <property type="entry name" value="DBL_dom_sf"/>
</dbReference>
<dbReference type="SMART" id="SM00325">
    <property type="entry name" value="RhoGEF"/>
    <property type="match status" value="1"/>
</dbReference>
<dbReference type="GO" id="GO:0005085">
    <property type="term" value="F:guanyl-nucleotide exchange factor activity"/>
    <property type="evidence" value="ECO:0007669"/>
    <property type="project" value="InterPro"/>
</dbReference>
<dbReference type="STRING" id="4846.A0A367KTU2"/>
<proteinExistence type="predicted"/>
<dbReference type="InterPro" id="IPR040815">
    <property type="entry name" value="Nas2_N"/>
</dbReference>
<dbReference type="FunFam" id="2.30.42.10:FF:000107">
    <property type="entry name" value="26S proteasome non-ATPase regulatory subunit 9"/>
    <property type="match status" value="1"/>
</dbReference>
<evidence type="ECO:0000256" key="2">
    <source>
        <dbReference type="ARBA" id="ARBA00068021"/>
    </source>
</evidence>
<protein>
    <recommendedName>
        <fullName evidence="2">Probable 26S proteasome regulatory subunit p27</fullName>
    </recommendedName>
</protein>
<name>A0A367KTU2_RHIST</name>
<dbReference type="PANTHER" id="PTHR46572:SF1">
    <property type="entry name" value="RHO1 GUANINE NUCLEOTIDE EXCHANGE FACTOR TUS1"/>
    <property type="match status" value="1"/>
</dbReference>
<evidence type="ECO:0000259" key="3">
    <source>
        <dbReference type="PROSITE" id="PS50010"/>
    </source>
</evidence>
<keyword evidence="5" id="KW-1185">Reference proteome</keyword>
<dbReference type="PANTHER" id="PTHR46572">
    <property type="entry name" value="RHO1 GDP-GTP EXCHANGE PROTEIN 1-RELATED"/>
    <property type="match status" value="1"/>
</dbReference>
<evidence type="ECO:0000313" key="5">
    <source>
        <dbReference type="Proteomes" id="UP000253551"/>
    </source>
</evidence>
<comment type="caution">
    <text evidence="4">The sequence shown here is derived from an EMBL/GenBank/DDBJ whole genome shotgun (WGS) entry which is preliminary data.</text>
</comment>
<dbReference type="CDD" id="cd00160">
    <property type="entry name" value="RhoGEF"/>
    <property type="match status" value="1"/>
</dbReference>
<dbReference type="Proteomes" id="UP000253551">
    <property type="component" value="Unassembled WGS sequence"/>
</dbReference>